<dbReference type="PANTHER" id="PTHR11124">
    <property type="entry name" value="VACUOLAR SORTING PROTEIN VPS29"/>
    <property type="match status" value="1"/>
</dbReference>
<evidence type="ECO:0000259" key="5">
    <source>
        <dbReference type="Pfam" id="PF12850"/>
    </source>
</evidence>
<dbReference type="Proteomes" id="UP000077684">
    <property type="component" value="Unassembled WGS sequence"/>
</dbReference>
<dbReference type="NCBIfam" id="TIGR00040">
    <property type="entry name" value="yfcE"/>
    <property type="match status" value="1"/>
</dbReference>
<organism evidence="6 7">
    <name type="scientific">Tilletia controversa</name>
    <name type="common">dwarf bunt fungus</name>
    <dbReference type="NCBI Taxonomy" id="13291"/>
    <lineage>
        <taxon>Eukaryota</taxon>
        <taxon>Fungi</taxon>
        <taxon>Dikarya</taxon>
        <taxon>Basidiomycota</taxon>
        <taxon>Ustilaginomycotina</taxon>
        <taxon>Exobasidiomycetes</taxon>
        <taxon>Tilletiales</taxon>
        <taxon>Tilletiaceae</taxon>
        <taxon>Tilletia</taxon>
    </lineage>
</organism>
<feature type="compositionally biased region" description="Basic and acidic residues" evidence="4">
    <location>
        <begin position="154"/>
        <end position="178"/>
    </location>
</feature>
<keyword evidence="7" id="KW-1185">Reference proteome</keyword>
<protein>
    <recommendedName>
        <fullName evidence="2 3">Vacuolar protein sorting-associated protein 29</fullName>
    </recommendedName>
</protein>
<feature type="compositionally biased region" description="Basic and acidic residues" evidence="4">
    <location>
        <begin position="192"/>
        <end position="211"/>
    </location>
</feature>
<evidence type="ECO:0000256" key="1">
    <source>
        <dbReference type="ARBA" id="ARBA00005945"/>
    </source>
</evidence>
<reference evidence="6" key="1">
    <citation type="submission" date="2016-04" db="EMBL/GenBank/DDBJ databases">
        <authorList>
            <person name="Nguyen H.D."/>
            <person name="Samba Siva P."/>
            <person name="Cullis J."/>
            <person name="Levesque C.A."/>
            <person name="Hambleton S."/>
        </authorList>
    </citation>
    <scope>NUCLEOTIDE SEQUENCE</scope>
    <source>
        <strain evidence="6">DAOMC 236426</strain>
    </source>
</reference>
<comment type="similarity">
    <text evidence="1 3">Belongs to the VPS29 family.</text>
</comment>
<accession>A0A8X7N1L3</accession>
<feature type="compositionally biased region" description="Basic and acidic residues" evidence="4">
    <location>
        <begin position="241"/>
        <end position="259"/>
    </location>
</feature>
<evidence type="ECO:0000256" key="4">
    <source>
        <dbReference type="SAM" id="MobiDB-lite"/>
    </source>
</evidence>
<dbReference type="FunFam" id="3.60.21.10:FF:000089">
    <property type="entry name" value="Vacuolar protein sorting-associated protein 29"/>
    <property type="match status" value="1"/>
</dbReference>
<gene>
    <name evidence="6" type="ORF">A4X06_0g373</name>
</gene>
<evidence type="ECO:0000256" key="3">
    <source>
        <dbReference type="RuleBase" id="RU362040"/>
    </source>
</evidence>
<proteinExistence type="inferred from homology"/>
<dbReference type="EMBL" id="LWDE02000018">
    <property type="protein sequence ID" value="KAE8255543.1"/>
    <property type="molecule type" value="Genomic_DNA"/>
</dbReference>
<comment type="caution">
    <text evidence="6">The sequence shown here is derived from an EMBL/GenBank/DDBJ whole genome shotgun (WGS) entry which is preliminary data.</text>
</comment>
<dbReference type="InterPro" id="IPR000979">
    <property type="entry name" value="Phosphodiesterase_MJ0936/Vps29"/>
</dbReference>
<dbReference type="AlphaFoldDB" id="A0A8X7N1L3"/>
<feature type="region of interest" description="Disordered" evidence="4">
    <location>
        <begin position="154"/>
        <end position="291"/>
    </location>
</feature>
<feature type="compositionally biased region" description="Low complexity" evidence="4">
    <location>
        <begin position="212"/>
        <end position="224"/>
    </location>
</feature>
<sequence>MLVLVIGDLHLPFRAHDLPQRFKKLLVPGKIQQIICTGNVCDKETYDYLRTIAGDVHVVKGDFDENPHFPQSITIHHPPLRIGVLHGHQVIPLGDADALAALARAMDVDILLSGGTHRFDAFEVEGRFFVNPGSATGAWSSVWPIVDEAALKAKREKEEREKEGAKDGAEAAGKEKAKAGAAGTSASENGGEEDKTGSKEADTSVVDKEDASAPAEAPDAADPAVTSEPGTAAAAPSDPTDAEKTEEQADSAPEAKEGEAAAPDDAAEASAPVPVPAKDTEAEKEAAAKRVAREALVPPQAAEPVPSFALLDIQGSLVVTYVYQLINGEVRVDKLEYRKPMPLQTQDGSAGPAQGGPAMMVGQEGVAVGGNRFGGR</sequence>
<evidence type="ECO:0000313" key="7">
    <source>
        <dbReference type="Proteomes" id="UP000077684"/>
    </source>
</evidence>
<evidence type="ECO:0000313" key="6">
    <source>
        <dbReference type="EMBL" id="KAE8255543.1"/>
    </source>
</evidence>
<dbReference type="Pfam" id="PF12850">
    <property type="entry name" value="Metallophos_2"/>
    <property type="match status" value="1"/>
</dbReference>
<feature type="compositionally biased region" description="Low complexity" evidence="4">
    <location>
        <begin position="260"/>
        <end position="272"/>
    </location>
</feature>
<reference evidence="6" key="2">
    <citation type="journal article" date="2019" name="IMA Fungus">
        <title>Genome sequencing and comparison of five Tilletia species to identify candidate genes for the detection of regulated species infecting wheat.</title>
        <authorList>
            <person name="Nguyen H.D.T."/>
            <person name="Sultana T."/>
            <person name="Kesanakurti P."/>
            <person name="Hambleton S."/>
        </authorList>
    </citation>
    <scope>NUCLEOTIDE SEQUENCE</scope>
    <source>
        <strain evidence="6">DAOMC 236426</strain>
    </source>
</reference>
<dbReference type="SUPFAM" id="SSF56300">
    <property type="entry name" value="Metallo-dependent phosphatases"/>
    <property type="match status" value="1"/>
</dbReference>
<dbReference type="InterPro" id="IPR029052">
    <property type="entry name" value="Metallo-depent_PP-like"/>
</dbReference>
<dbReference type="Gene3D" id="3.60.21.10">
    <property type="match status" value="2"/>
</dbReference>
<evidence type="ECO:0000256" key="2">
    <source>
        <dbReference type="ARBA" id="ARBA00017767"/>
    </source>
</evidence>
<name>A0A8X7N1L3_9BASI</name>
<feature type="compositionally biased region" description="Basic and acidic residues" evidence="4">
    <location>
        <begin position="278"/>
        <end position="291"/>
    </location>
</feature>
<dbReference type="InterPro" id="IPR024654">
    <property type="entry name" value="Calcineurin-like_PHP_lpxH"/>
</dbReference>
<feature type="domain" description="Calcineurin-like phosphoesterase" evidence="5">
    <location>
        <begin position="1"/>
        <end position="139"/>
    </location>
</feature>